<dbReference type="PANTHER" id="PTHR47926">
    <property type="entry name" value="PENTATRICOPEPTIDE REPEAT-CONTAINING PROTEIN"/>
    <property type="match status" value="1"/>
</dbReference>
<keyword evidence="1" id="KW-0677">Repeat</keyword>
<evidence type="ECO:0000313" key="3">
    <source>
        <dbReference type="EMBL" id="KAK2657175.1"/>
    </source>
</evidence>
<feature type="repeat" description="PPR" evidence="2">
    <location>
        <begin position="355"/>
        <end position="389"/>
    </location>
</feature>
<dbReference type="InterPro" id="IPR011990">
    <property type="entry name" value="TPR-like_helical_dom_sf"/>
</dbReference>
<comment type="caution">
    <text evidence="3">The sequence shown here is derived from an EMBL/GenBank/DDBJ whole genome shotgun (WGS) entry which is preliminary data.</text>
</comment>
<dbReference type="PROSITE" id="PS51375">
    <property type="entry name" value="PPR"/>
    <property type="match status" value="1"/>
</dbReference>
<evidence type="ECO:0000256" key="2">
    <source>
        <dbReference type="PROSITE-ProRule" id="PRU00708"/>
    </source>
</evidence>
<dbReference type="GO" id="GO:0009451">
    <property type="term" value="P:RNA modification"/>
    <property type="evidence" value="ECO:0007669"/>
    <property type="project" value="InterPro"/>
</dbReference>
<organism evidence="3 4">
    <name type="scientific">Dipteronia dyeriana</name>
    <dbReference type="NCBI Taxonomy" id="168575"/>
    <lineage>
        <taxon>Eukaryota</taxon>
        <taxon>Viridiplantae</taxon>
        <taxon>Streptophyta</taxon>
        <taxon>Embryophyta</taxon>
        <taxon>Tracheophyta</taxon>
        <taxon>Spermatophyta</taxon>
        <taxon>Magnoliopsida</taxon>
        <taxon>eudicotyledons</taxon>
        <taxon>Gunneridae</taxon>
        <taxon>Pentapetalae</taxon>
        <taxon>rosids</taxon>
        <taxon>malvids</taxon>
        <taxon>Sapindales</taxon>
        <taxon>Sapindaceae</taxon>
        <taxon>Hippocastanoideae</taxon>
        <taxon>Acereae</taxon>
        <taxon>Dipteronia</taxon>
    </lineage>
</organism>
<sequence length="419" mass="48101">MVSVLLSVARATTFKKLLLYFLKFQPDKRLIKIDLWEFGASIEVFSLFHGLVVVKTLDSPTVLFEAEEEYQPRTFEFNIDIILHYLEEVNVTESITLLIRDGRYQIILESNYSSPRRFEWSTCNEVQFRGAMETWNTLPRVSMNPGEFLAIIGYFLNQEPSIRKMFLSSTTSTPFRSSFSLNNVVEDDPDVVHEDEDDDLPEDQFLEDLDALEDDDLPEDQFLDDIEVLEDPDVVHVDEEDEFDEIQVANDDDGFQEEGFLEDLEVFEDPDVAVEDDEDAPEDGIVDPDDITEGNPRCSNMEELKQIHAQVLKRGYAFDDDTFPVRKLLAFCSSASDSGSLAYTHKVFDGIGSPNTFTWSTIIRGYAQSTQPEQALFLYRRMLADSVPQTLTLFRSCSKLVSVCHHHPRKKTNKFMPKL</sequence>
<name>A0AAE0CMY7_9ROSI</name>
<dbReference type="InterPro" id="IPR046960">
    <property type="entry name" value="PPR_At4g14850-like_plant"/>
</dbReference>
<dbReference type="Gene3D" id="1.25.40.10">
    <property type="entry name" value="Tetratricopeptide repeat domain"/>
    <property type="match status" value="1"/>
</dbReference>
<dbReference type="InterPro" id="IPR002885">
    <property type="entry name" value="PPR_rpt"/>
</dbReference>
<dbReference type="PANTHER" id="PTHR47926:SF391">
    <property type="entry name" value="TETRATRICOPEPTIDE-LIKE HELICAL DOMAIN SUPERFAMILY"/>
    <property type="match status" value="1"/>
</dbReference>
<proteinExistence type="predicted"/>
<dbReference type="AlphaFoldDB" id="A0AAE0CMY7"/>
<dbReference type="Proteomes" id="UP001280121">
    <property type="component" value="Unassembled WGS sequence"/>
</dbReference>
<reference evidence="3" key="1">
    <citation type="journal article" date="2023" name="Plant J.">
        <title>Genome sequences and population genomics provide insights into the demographic history, inbreeding, and mutation load of two 'living fossil' tree species of Dipteronia.</title>
        <authorList>
            <person name="Feng Y."/>
            <person name="Comes H.P."/>
            <person name="Chen J."/>
            <person name="Zhu S."/>
            <person name="Lu R."/>
            <person name="Zhang X."/>
            <person name="Li P."/>
            <person name="Qiu J."/>
            <person name="Olsen K.M."/>
            <person name="Qiu Y."/>
        </authorList>
    </citation>
    <scope>NUCLEOTIDE SEQUENCE</scope>
    <source>
        <strain evidence="3">KIB01</strain>
    </source>
</reference>
<dbReference type="EMBL" id="JANJYI010000003">
    <property type="protein sequence ID" value="KAK2657175.1"/>
    <property type="molecule type" value="Genomic_DNA"/>
</dbReference>
<dbReference type="NCBIfam" id="TIGR00756">
    <property type="entry name" value="PPR"/>
    <property type="match status" value="1"/>
</dbReference>
<dbReference type="GO" id="GO:0003723">
    <property type="term" value="F:RNA binding"/>
    <property type="evidence" value="ECO:0007669"/>
    <property type="project" value="InterPro"/>
</dbReference>
<evidence type="ECO:0000313" key="4">
    <source>
        <dbReference type="Proteomes" id="UP001280121"/>
    </source>
</evidence>
<evidence type="ECO:0000256" key="1">
    <source>
        <dbReference type="ARBA" id="ARBA00022737"/>
    </source>
</evidence>
<keyword evidence="4" id="KW-1185">Reference proteome</keyword>
<gene>
    <name evidence="3" type="ORF">Ddye_010227</name>
</gene>
<protein>
    <recommendedName>
        <fullName evidence="5">Pentatricopeptide repeat-containing protein</fullName>
    </recommendedName>
</protein>
<accession>A0AAE0CMY7</accession>
<evidence type="ECO:0008006" key="5">
    <source>
        <dbReference type="Google" id="ProtNLM"/>
    </source>
</evidence>